<dbReference type="CDD" id="cd17546">
    <property type="entry name" value="REC_hyHK_CKI1_RcsC-like"/>
    <property type="match status" value="1"/>
</dbReference>
<dbReference type="EMBL" id="JAPQKL010000004">
    <property type="protein sequence ID" value="KAJ5135671.1"/>
    <property type="molecule type" value="Genomic_DNA"/>
</dbReference>
<reference evidence="6" key="2">
    <citation type="journal article" date="2023" name="IMA Fungus">
        <title>Comparative genomic study of the Penicillium genus elucidates a diverse pangenome and 15 lateral gene transfer events.</title>
        <authorList>
            <person name="Petersen C."/>
            <person name="Sorensen T."/>
            <person name="Nielsen M.R."/>
            <person name="Sondergaard T.E."/>
            <person name="Sorensen J.L."/>
            <person name="Fitzpatrick D.A."/>
            <person name="Frisvad J.C."/>
            <person name="Nielsen K.L."/>
        </authorList>
    </citation>
    <scope>NUCLEOTIDE SEQUENCE</scope>
    <source>
        <strain evidence="6">IBT 22155</strain>
    </source>
</reference>
<dbReference type="Pfam" id="PF00512">
    <property type="entry name" value="HisKA"/>
    <property type="match status" value="1"/>
</dbReference>
<dbReference type="PROSITE" id="PS50110">
    <property type="entry name" value="RESPONSE_REGULATORY"/>
    <property type="match status" value="1"/>
</dbReference>
<dbReference type="InterPro" id="IPR029016">
    <property type="entry name" value="GAF-like_dom_sf"/>
</dbReference>
<dbReference type="InterPro" id="IPR005467">
    <property type="entry name" value="His_kinase_dom"/>
</dbReference>
<dbReference type="PANTHER" id="PTHR43719:SF69">
    <property type="entry name" value="HISTIDINE KINASE G7"/>
    <property type="match status" value="1"/>
</dbReference>
<dbReference type="SUPFAM" id="SSF55874">
    <property type="entry name" value="ATPase domain of HSP90 chaperone/DNA topoisomerase II/histidine kinase"/>
    <property type="match status" value="1"/>
</dbReference>
<reference evidence="6" key="1">
    <citation type="submission" date="2022-11" db="EMBL/GenBank/DDBJ databases">
        <authorList>
            <person name="Petersen C."/>
        </authorList>
    </citation>
    <scope>NUCLEOTIDE SEQUENCE</scope>
    <source>
        <strain evidence="6">IBT 22155</strain>
    </source>
</reference>
<dbReference type="Gene3D" id="3.30.565.10">
    <property type="entry name" value="Histidine kinase-like ATPase, C-terminal domain"/>
    <property type="match status" value="1"/>
</dbReference>
<sequence>MSSPVAVQCAQKYPADLGMIKEREFYKYLPPYHLNAHALQHIGPVNPPKEYVARSSVDPVLTAFAQLGALRLDAQRAIISLFGRREQHILTEATRTLSLQNDADHNSHDELWVGSCTISYDRSLCKSVLRPTPNATHARDRVIAVPDVTQDDAFKDHPDVTSFPNIRFFASSPIISPKGIVIGAYTILDDKPHEPLDTSLLNFLADVSATVMDYLETSRSKGQHLRSERMIVGLGSFLEGKGSLRSSWVLDADSTRSVDEKNHAEGHVNQEQQEKQLSDDIARAAVQTNTTSHLPFHPYKLHIPRSPISQPEKEQDLPPLKSTNTRRDAKAEHKFREASRAAMASDNDHSPKDDYTAKVRQTFSRASNLIRESIEVEAVVFFDASFNSQEAFVNSGKSDPESSCFESCSSGDESKSRGSGSGADQDSLDPELAQISGKATLNPCDILGFSTSRASSVNDQLKDDTKIALSESFLRGLLHRYPRGKIFNFGENGIISSDDTSDGVFKQFFRRNGGKKYKKTQRSLIRQDAQALLQLAPESRSIVFTPLWDSHKGRWYSGALTWTTASHRVFTSNDELAFLLTFGNSVMAEVHRLGSHFADRAKSDLLSGLSHELRSPLHGIFGTTELMNDTVMDALQRGFVHTIASCAFTLLGSINQLLEYASINDVRPSSVVKTPGGSVLDKSTNQKLTATHHLSHPGKVDFDTYVELDSAVEDAVETVFAGYSFLSSSRSPLRGIAGYPISGARHLDPRSGVKVVMDIDYAHSWKFSTRPGAWHVILTNIFGNALKFTQKGYIHISMTALPAKFGNDGEVIKSTVTVTIKDTGSGIDQDYLNNGLYTAFSQEDSMTTGNGLGFNITQRTVQSLGGTIHVNSKKHVGTEVVISVTLDHASEQDVRDHLDIHAPITTIRELTNLKTIGILGLGTSDLDRAQYTALRKLCQDWFSMDVCLVMPSQTQFDHCDFYISPHEHLDIGNLEIQAIAPSPKERFPSPVIIICSSPRIAHSLFIGARKRKDADVLEFISQPCGPRKLAETLETCIRRQQQRLGDISYKNSIRDGPGGLSTANVMNALLSPREGLPSFAARDDPIASARLPTMLDPMKFTEEHADGPPAPLGDIATELQDTHPKPENNPVSDLPTTILLVDDNEINLRLLIAFMKKLKCDYAIAQNGEEALEVFRANYSLIGMIIMDISMPVMDGLESTRRIREFEKEIGSKSRTMIVALTGVAHADMQRDATGCGMDMFLTKPVRLSSLVPIIQGIFPSTHAICQDRK</sequence>
<proteinExistence type="predicted"/>
<feature type="compositionally biased region" description="Basic and acidic residues" evidence="3">
    <location>
        <begin position="346"/>
        <end position="356"/>
    </location>
</feature>
<dbReference type="SUPFAM" id="SSF55781">
    <property type="entry name" value="GAF domain-like"/>
    <property type="match status" value="1"/>
</dbReference>
<dbReference type="RefSeq" id="XP_056522643.1">
    <property type="nucleotide sequence ID" value="XM_056665693.1"/>
</dbReference>
<dbReference type="InterPro" id="IPR003661">
    <property type="entry name" value="HisK_dim/P_dom"/>
</dbReference>
<dbReference type="SMART" id="SM00448">
    <property type="entry name" value="REC"/>
    <property type="match status" value="1"/>
</dbReference>
<name>A0A9W9H128_9EURO</name>
<dbReference type="InterPro" id="IPR036890">
    <property type="entry name" value="HATPase_C_sf"/>
</dbReference>
<evidence type="ECO:0000313" key="7">
    <source>
        <dbReference type="Proteomes" id="UP001149079"/>
    </source>
</evidence>
<dbReference type="GeneID" id="81404863"/>
<evidence type="ECO:0000256" key="3">
    <source>
        <dbReference type="SAM" id="MobiDB-lite"/>
    </source>
</evidence>
<protein>
    <submittedName>
        <fullName evidence="6">CheY-like superfamily</fullName>
    </submittedName>
</protein>
<feature type="region of interest" description="Disordered" evidence="3">
    <location>
        <begin position="294"/>
        <end position="356"/>
    </location>
</feature>
<accession>A0A9W9H128</accession>
<evidence type="ECO:0000259" key="4">
    <source>
        <dbReference type="PROSITE" id="PS50109"/>
    </source>
</evidence>
<evidence type="ECO:0000313" key="6">
    <source>
        <dbReference type="EMBL" id="KAJ5135671.1"/>
    </source>
</evidence>
<dbReference type="InterPro" id="IPR050956">
    <property type="entry name" value="2C_system_His_kinase"/>
</dbReference>
<dbReference type="OrthoDB" id="303614at2759"/>
<dbReference type="Pfam" id="PF00072">
    <property type="entry name" value="Response_reg"/>
    <property type="match status" value="1"/>
</dbReference>
<dbReference type="Gene3D" id="3.40.50.2300">
    <property type="match status" value="1"/>
</dbReference>
<comment type="caution">
    <text evidence="6">The sequence shown here is derived from an EMBL/GenBank/DDBJ whole genome shotgun (WGS) entry which is preliminary data.</text>
</comment>
<dbReference type="CDD" id="cd00082">
    <property type="entry name" value="HisKA"/>
    <property type="match status" value="1"/>
</dbReference>
<dbReference type="InterPro" id="IPR011006">
    <property type="entry name" value="CheY-like_superfamily"/>
</dbReference>
<dbReference type="InterPro" id="IPR003594">
    <property type="entry name" value="HATPase_dom"/>
</dbReference>
<dbReference type="FunFam" id="3.30.450.40:FF:000083">
    <property type="entry name" value="Sensor histidine kinase/response regulator, putative (AFU_orthologue AFUA_4G00660)"/>
    <property type="match status" value="1"/>
</dbReference>
<feature type="domain" description="Response regulatory" evidence="5">
    <location>
        <begin position="1137"/>
        <end position="1259"/>
    </location>
</feature>
<dbReference type="AlphaFoldDB" id="A0A9W9H128"/>
<dbReference type="SMART" id="SM00388">
    <property type="entry name" value="HisKA"/>
    <property type="match status" value="1"/>
</dbReference>
<dbReference type="InterPro" id="IPR001789">
    <property type="entry name" value="Sig_transdc_resp-reg_receiver"/>
</dbReference>
<feature type="compositionally biased region" description="Basic and acidic residues" evidence="3">
    <location>
        <begin position="325"/>
        <end position="339"/>
    </location>
</feature>
<dbReference type="InterPro" id="IPR036097">
    <property type="entry name" value="HisK_dim/P_sf"/>
</dbReference>
<evidence type="ECO:0000259" key="5">
    <source>
        <dbReference type="PROSITE" id="PS50110"/>
    </source>
</evidence>
<dbReference type="SMART" id="SM00387">
    <property type="entry name" value="HATPase_c"/>
    <property type="match status" value="1"/>
</dbReference>
<dbReference type="Gene3D" id="1.10.287.130">
    <property type="match status" value="1"/>
</dbReference>
<dbReference type="PANTHER" id="PTHR43719">
    <property type="entry name" value="TWO-COMPONENT HISTIDINE KINASE"/>
    <property type="match status" value="1"/>
</dbReference>
<gene>
    <name evidence="6" type="ORF">N7515_004949</name>
</gene>
<dbReference type="InterPro" id="IPR004358">
    <property type="entry name" value="Sig_transdc_His_kin-like_C"/>
</dbReference>
<dbReference type="SUPFAM" id="SSF47384">
    <property type="entry name" value="Homodimeric domain of signal transducing histidine kinase"/>
    <property type="match status" value="1"/>
</dbReference>
<keyword evidence="1 2" id="KW-0597">Phosphoprotein</keyword>
<evidence type="ECO:0000256" key="1">
    <source>
        <dbReference type="ARBA" id="ARBA00022553"/>
    </source>
</evidence>
<dbReference type="Proteomes" id="UP001149079">
    <property type="component" value="Unassembled WGS sequence"/>
</dbReference>
<feature type="modified residue" description="4-aspartylphosphate" evidence="2">
    <location>
        <position position="1188"/>
    </location>
</feature>
<feature type="domain" description="Histidine kinase" evidence="4">
    <location>
        <begin position="608"/>
        <end position="888"/>
    </location>
</feature>
<dbReference type="Pfam" id="PF02518">
    <property type="entry name" value="HATPase_c"/>
    <property type="match status" value="1"/>
</dbReference>
<dbReference type="PRINTS" id="PR00344">
    <property type="entry name" value="BCTRLSENSOR"/>
</dbReference>
<keyword evidence="7" id="KW-1185">Reference proteome</keyword>
<organism evidence="6 7">
    <name type="scientific">Penicillium bovifimosum</name>
    <dbReference type="NCBI Taxonomy" id="126998"/>
    <lineage>
        <taxon>Eukaryota</taxon>
        <taxon>Fungi</taxon>
        <taxon>Dikarya</taxon>
        <taxon>Ascomycota</taxon>
        <taxon>Pezizomycotina</taxon>
        <taxon>Eurotiomycetes</taxon>
        <taxon>Eurotiomycetidae</taxon>
        <taxon>Eurotiales</taxon>
        <taxon>Aspergillaceae</taxon>
        <taxon>Penicillium</taxon>
    </lineage>
</organism>
<dbReference type="SUPFAM" id="SSF52172">
    <property type="entry name" value="CheY-like"/>
    <property type="match status" value="1"/>
</dbReference>
<dbReference type="Gene3D" id="3.30.450.40">
    <property type="match status" value="1"/>
</dbReference>
<dbReference type="GO" id="GO:0000155">
    <property type="term" value="F:phosphorelay sensor kinase activity"/>
    <property type="evidence" value="ECO:0007669"/>
    <property type="project" value="InterPro"/>
</dbReference>
<feature type="region of interest" description="Disordered" evidence="3">
    <location>
        <begin position="392"/>
        <end position="428"/>
    </location>
</feature>
<dbReference type="PROSITE" id="PS50109">
    <property type="entry name" value="HIS_KIN"/>
    <property type="match status" value="1"/>
</dbReference>
<evidence type="ECO:0000256" key="2">
    <source>
        <dbReference type="PROSITE-ProRule" id="PRU00169"/>
    </source>
</evidence>